<organism evidence="1 2">
    <name type="scientific">Smallanthus sonchifolius</name>
    <dbReference type="NCBI Taxonomy" id="185202"/>
    <lineage>
        <taxon>Eukaryota</taxon>
        <taxon>Viridiplantae</taxon>
        <taxon>Streptophyta</taxon>
        <taxon>Embryophyta</taxon>
        <taxon>Tracheophyta</taxon>
        <taxon>Spermatophyta</taxon>
        <taxon>Magnoliopsida</taxon>
        <taxon>eudicotyledons</taxon>
        <taxon>Gunneridae</taxon>
        <taxon>Pentapetalae</taxon>
        <taxon>asterids</taxon>
        <taxon>campanulids</taxon>
        <taxon>Asterales</taxon>
        <taxon>Asteraceae</taxon>
        <taxon>Asteroideae</taxon>
        <taxon>Heliantheae alliance</taxon>
        <taxon>Millerieae</taxon>
        <taxon>Smallanthus</taxon>
    </lineage>
</organism>
<protein>
    <submittedName>
        <fullName evidence="1">Uncharacterized protein</fullName>
    </submittedName>
</protein>
<keyword evidence="2" id="KW-1185">Reference proteome</keyword>
<sequence>MTDLPAGKKPLDWITRMKVAAGAAQALEYLHENVNPPVLCGNVRSANVLLDKHFEPKVADYGLVNLESSSGSNVYKSVVGTVGCAPEYEYTGELTLKSHVYSFGVILLELITGRKALDTSRPTNEQNLVSWAQPYLKDPKRYQELADPMFKGVVPEKRALSLLTLAPHEVPTSSPPKNDMSSSSSSSSDSDSDRELDIKIEPFNRPEPEPRPEPKPEPESESESEHEPEWELEHEPEPEPESEPEPDTDTDTDTETETEPEPEPEPKLDSIDADSDSDTESDPEPISNPEPLLEPVSKPEPEPAITDSDSDSDTDLDPEPISKHEPVLEPEPLPSHKDEPDSDQGNSDGSSGSVYDEDAYSEEDFSDEDKASTSILINSRSKARMKVKSTKKKVMFKTEGTDSIKPSMKQVNSSYSRKSFNKSKVDDQRSSKSHNQPAKTKSKRKSDSRGDDHSDIEFTDESDDEFETQRFKSTISRFNAESRSYSGYEDESSEGEK</sequence>
<name>A0ACB9HQ42_9ASTR</name>
<evidence type="ECO:0000313" key="2">
    <source>
        <dbReference type="Proteomes" id="UP001056120"/>
    </source>
</evidence>
<dbReference type="Proteomes" id="UP001056120">
    <property type="component" value="Linkage Group LG11"/>
</dbReference>
<dbReference type="EMBL" id="CM042028">
    <property type="protein sequence ID" value="KAI3797601.1"/>
    <property type="molecule type" value="Genomic_DNA"/>
</dbReference>
<reference evidence="1 2" key="2">
    <citation type="journal article" date="2022" name="Mol. Ecol. Resour.">
        <title>The genomes of chicory, endive, great burdock and yacon provide insights into Asteraceae paleo-polyploidization history and plant inulin production.</title>
        <authorList>
            <person name="Fan W."/>
            <person name="Wang S."/>
            <person name="Wang H."/>
            <person name="Wang A."/>
            <person name="Jiang F."/>
            <person name="Liu H."/>
            <person name="Zhao H."/>
            <person name="Xu D."/>
            <person name="Zhang Y."/>
        </authorList>
    </citation>
    <scope>NUCLEOTIDE SEQUENCE [LARGE SCALE GENOMIC DNA]</scope>
    <source>
        <strain evidence="2">cv. Yunnan</strain>
        <tissue evidence="1">Leaves</tissue>
    </source>
</reference>
<proteinExistence type="predicted"/>
<gene>
    <name evidence="1" type="ORF">L1987_32861</name>
</gene>
<reference evidence="2" key="1">
    <citation type="journal article" date="2022" name="Mol. Ecol. Resour.">
        <title>The genomes of chicory, endive, great burdock and yacon provide insights into Asteraceae palaeo-polyploidization history and plant inulin production.</title>
        <authorList>
            <person name="Fan W."/>
            <person name="Wang S."/>
            <person name="Wang H."/>
            <person name="Wang A."/>
            <person name="Jiang F."/>
            <person name="Liu H."/>
            <person name="Zhao H."/>
            <person name="Xu D."/>
            <person name="Zhang Y."/>
        </authorList>
    </citation>
    <scope>NUCLEOTIDE SEQUENCE [LARGE SCALE GENOMIC DNA]</scope>
    <source>
        <strain evidence="2">cv. Yunnan</strain>
    </source>
</reference>
<evidence type="ECO:0000313" key="1">
    <source>
        <dbReference type="EMBL" id="KAI3797601.1"/>
    </source>
</evidence>
<accession>A0ACB9HQ42</accession>
<comment type="caution">
    <text evidence="1">The sequence shown here is derived from an EMBL/GenBank/DDBJ whole genome shotgun (WGS) entry which is preliminary data.</text>
</comment>